<dbReference type="Gene3D" id="2.60.40.1120">
    <property type="entry name" value="Carboxypeptidase-like, regulatory domain"/>
    <property type="match status" value="1"/>
</dbReference>
<name>A0A4R4JU60_9BACT</name>
<dbReference type="GO" id="GO:0044718">
    <property type="term" value="P:siderophore transmembrane transport"/>
    <property type="evidence" value="ECO:0007669"/>
    <property type="project" value="TreeGrafter"/>
</dbReference>
<keyword evidence="1" id="KW-0732">Signal</keyword>
<dbReference type="InterPro" id="IPR039426">
    <property type="entry name" value="TonB-dep_rcpt-like"/>
</dbReference>
<dbReference type="Pfam" id="PF07715">
    <property type="entry name" value="Plug"/>
    <property type="match status" value="1"/>
</dbReference>
<dbReference type="GO" id="GO:0015344">
    <property type="term" value="F:siderophore uptake transmembrane transporter activity"/>
    <property type="evidence" value="ECO:0007669"/>
    <property type="project" value="TreeGrafter"/>
</dbReference>
<gene>
    <name evidence="3" type="ORF">EZE20_23270</name>
</gene>
<comment type="caution">
    <text evidence="3">The sequence shown here is derived from an EMBL/GenBank/DDBJ whole genome shotgun (WGS) entry which is preliminary data.</text>
</comment>
<dbReference type="InterPro" id="IPR037066">
    <property type="entry name" value="Plug_dom_sf"/>
</dbReference>
<dbReference type="Proteomes" id="UP000295706">
    <property type="component" value="Unassembled WGS sequence"/>
</dbReference>
<evidence type="ECO:0000256" key="1">
    <source>
        <dbReference type="ARBA" id="ARBA00022729"/>
    </source>
</evidence>
<proteinExistence type="predicted"/>
<dbReference type="Gene3D" id="2.170.130.10">
    <property type="entry name" value="TonB-dependent receptor, plug domain"/>
    <property type="match status" value="1"/>
</dbReference>
<dbReference type="GO" id="GO:0009279">
    <property type="term" value="C:cell outer membrane"/>
    <property type="evidence" value="ECO:0007669"/>
    <property type="project" value="TreeGrafter"/>
</dbReference>
<keyword evidence="3" id="KW-0675">Receptor</keyword>
<accession>A0A4R4JU60</accession>
<reference evidence="3 4" key="1">
    <citation type="submission" date="2019-02" db="EMBL/GenBank/DDBJ databases">
        <title>Arundinibacter roseus gen. nov., sp. nov., a new member of the family Cytophagaceae.</title>
        <authorList>
            <person name="Szuroczki S."/>
            <person name="Khayer B."/>
            <person name="Sproer C."/>
            <person name="Toumi M."/>
            <person name="Szabo A."/>
            <person name="Felfoldi T."/>
            <person name="Schumann P."/>
            <person name="Toth E."/>
        </authorList>
    </citation>
    <scope>NUCLEOTIDE SEQUENCE [LARGE SCALE GENOMIC DNA]</scope>
    <source>
        <strain evidence="3 4">DMA-k-7a</strain>
    </source>
</reference>
<dbReference type="InterPro" id="IPR012910">
    <property type="entry name" value="Plug_dom"/>
</dbReference>
<sequence length="831" mass="92463">MVKVLMGMIIMDVQLLDINLKGLWSFILVNDHNPFKSRNINLLIALLLVSLPVAAQRLTVNGYISDSITGEALIGATIGRPDGKITTSSNTFGYYTLSLPSEKTSVRVSCVGYKSCDFSLTLSGDTTINIALKPESIELAEVVIKEKNTLGNSSAGFVSIPISRLKAVPILFGEADIIKSLALTPGITTGNEGTTGLLVRGGTPDQNLILLDDATVYNTAHLFGLVSVFNSDAIKNVDLYKAGFPARYGGRLSSVFDIAMKEGNRKTQNKELTVGLVSSRLLWEGPLSNQAKYAGKTSFLVAARSSYLTAFLLPKYLLFKAGKAKNYFNYWLYDVNAKINFQVSPRSQFFASIYHGNDFYSAQEGIVIDRNKVGLSWGNTTVTVRYNHILRPRLFLKSIGSFSRYRYGISAANFKKQGKKWEESNSLESLSSVNDWTHKTAFEWFLGSAQTLRFGVQTSLYTYRPVVFKTTFDLPDDSLSSLNTSIYTQEFSAFAEYEFTLGSWFKANAGGRLIGMNVQGRTYKNIEPRISANILLPGNLSLKGAYTQMNQYTHLLTNNSVGLPNDVWVPVTKTILPASSEQYTLGISKTFGADIELSVDVYCKTLLNLIDYASGASFFGSFDKSWQSLIEQNGEGRIRGLELFVNKTKGAFTGWVGYTLSKNERRFDRIDNGDWYASNFDRRHILSLVGNYTHPIFNYSFSASWVYQSGAPVSMPIAIYKKFDEGQISPDDSPSVLYGKRNNVRLPAYHKLDVSYSFDVHTSKHKTARMTFGVYNVYNRVNPYYLTLQIKSFPVLDPFTPLVGPYKGFTSSVNKVGVLPLLPYISYSIKL</sequence>
<dbReference type="OrthoDB" id="1111684at2"/>
<dbReference type="Pfam" id="PF13715">
    <property type="entry name" value="CarbopepD_reg_2"/>
    <property type="match status" value="1"/>
</dbReference>
<evidence type="ECO:0000313" key="4">
    <source>
        <dbReference type="Proteomes" id="UP000295706"/>
    </source>
</evidence>
<protein>
    <submittedName>
        <fullName evidence="3">TonB-dependent receptor</fullName>
    </submittedName>
</protein>
<dbReference type="SUPFAM" id="SSF49464">
    <property type="entry name" value="Carboxypeptidase regulatory domain-like"/>
    <property type="match status" value="1"/>
</dbReference>
<feature type="domain" description="TonB-dependent receptor plug" evidence="2">
    <location>
        <begin position="175"/>
        <end position="251"/>
    </location>
</feature>
<dbReference type="PANTHER" id="PTHR30069:SF29">
    <property type="entry name" value="HEMOGLOBIN AND HEMOGLOBIN-HAPTOGLOBIN-BINDING PROTEIN 1-RELATED"/>
    <property type="match status" value="1"/>
</dbReference>
<keyword evidence="4" id="KW-1185">Reference proteome</keyword>
<dbReference type="InterPro" id="IPR008969">
    <property type="entry name" value="CarboxyPept-like_regulatory"/>
</dbReference>
<dbReference type="PANTHER" id="PTHR30069">
    <property type="entry name" value="TONB-DEPENDENT OUTER MEMBRANE RECEPTOR"/>
    <property type="match status" value="1"/>
</dbReference>
<evidence type="ECO:0000313" key="3">
    <source>
        <dbReference type="EMBL" id="TDB58083.1"/>
    </source>
</evidence>
<dbReference type="AlphaFoldDB" id="A0A4R4JU60"/>
<dbReference type="EMBL" id="SMJU01000025">
    <property type="protein sequence ID" value="TDB58083.1"/>
    <property type="molecule type" value="Genomic_DNA"/>
</dbReference>
<organism evidence="3 4">
    <name type="scientific">Arundinibacter roseus</name>
    <dbReference type="NCBI Taxonomy" id="2070510"/>
    <lineage>
        <taxon>Bacteria</taxon>
        <taxon>Pseudomonadati</taxon>
        <taxon>Bacteroidota</taxon>
        <taxon>Cytophagia</taxon>
        <taxon>Cytophagales</taxon>
        <taxon>Spirosomataceae</taxon>
        <taxon>Arundinibacter</taxon>
    </lineage>
</organism>
<dbReference type="SUPFAM" id="SSF56935">
    <property type="entry name" value="Porins"/>
    <property type="match status" value="1"/>
</dbReference>
<evidence type="ECO:0000259" key="2">
    <source>
        <dbReference type="Pfam" id="PF07715"/>
    </source>
</evidence>